<dbReference type="Pfam" id="PF13783">
    <property type="entry name" value="DUF4177"/>
    <property type="match status" value="1"/>
</dbReference>
<evidence type="ECO:0000313" key="1">
    <source>
        <dbReference type="EMBL" id="MET7030688.1"/>
    </source>
</evidence>
<sequence length="57" mass="6750">MKEYKIVKQKGKVFGNPDQEFEDELNKLAREGWRVVSVCSMSHSTLVKAYLERDKFR</sequence>
<evidence type="ECO:0000313" key="2">
    <source>
        <dbReference type="Proteomes" id="UP001549773"/>
    </source>
</evidence>
<keyword evidence="2" id="KW-1185">Reference proteome</keyword>
<proteinExistence type="predicted"/>
<protein>
    <submittedName>
        <fullName evidence="1">DUF4177 domain-containing protein</fullName>
    </submittedName>
</protein>
<accession>A0ABV2TZK1</accession>
<organism evidence="1 2">
    <name type="scientific">Sediminicola luteus</name>
    <dbReference type="NCBI Taxonomy" id="319238"/>
    <lineage>
        <taxon>Bacteria</taxon>
        <taxon>Pseudomonadati</taxon>
        <taxon>Bacteroidota</taxon>
        <taxon>Flavobacteriia</taxon>
        <taxon>Flavobacteriales</taxon>
        <taxon>Flavobacteriaceae</taxon>
        <taxon>Sediminicola</taxon>
    </lineage>
</organism>
<gene>
    <name evidence="1" type="ORF">ABXZ32_14870</name>
</gene>
<dbReference type="EMBL" id="JBEWYP010000010">
    <property type="protein sequence ID" value="MET7030688.1"/>
    <property type="molecule type" value="Genomic_DNA"/>
</dbReference>
<dbReference type="RefSeq" id="WP_354619474.1">
    <property type="nucleotide sequence ID" value="NZ_JBEWYP010000010.1"/>
</dbReference>
<reference evidence="1 2" key="1">
    <citation type="submission" date="2024-07" db="EMBL/GenBank/DDBJ databases">
        <title>The genome sequence of type strain Sediminicola luteus GDMCC 1.2596T.</title>
        <authorList>
            <person name="Liu Y."/>
        </authorList>
    </citation>
    <scope>NUCLEOTIDE SEQUENCE [LARGE SCALE GENOMIC DNA]</scope>
    <source>
        <strain evidence="1 2">GDMCC 1.2596</strain>
    </source>
</reference>
<dbReference type="InterPro" id="IPR025234">
    <property type="entry name" value="YjzH-like"/>
</dbReference>
<name>A0ABV2TZK1_9FLAO</name>
<comment type="caution">
    <text evidence="1">The sequence shown here is derived from an EMBL/GenBank/DDBJ whole genome shotgun (WGS) entry which is preliminary data.</text>
</comment>
<dbReference type="Proteomes" id="UP001549773">
    <property type="component" value="Unassembled WGS sequence"/>
</dbReference>